<gene>
    <name evidence="9" type="ORF">Anas_11477</name>
</gene>
<dbReference type="PANTHER" id="PTHR22950">
    <property type="entry name" value="AMINO ACID TRANSPORTER"/>
    <property type="match status" value="1"/>
</dbReference>
<feature type="transmembrane region" description="Helical" evidence="7">
    <location>
        <begin position="227"/>
        <end position="247"/>
    </location>
</feature>
<feature type="transmembrane region" description="Helical" evidence="7">
    <location>
        <begin position="7"/>
        <end position="25"/>
    </location>
</feature>
<feature type="transmembrane region" description="Helical" evidence="7">
    <location>
        <begin position="188"/>
        <end position="206"/>
    </location>
</feature>
<evidence type="ECO:0000256" key="7">
    <source>
        <dbReference type="SAM" id="Phobius"/>
    </source>
</evidence>
<dbReference type="Pfam" id="PF01490">
    <property type="entry name" value="Aa_trans"/>
    <property type="match status" value="1"/>
</dbReference>
<evidence type="ECO:0000256" key="3">
    <source>
        <dbReference type="ARBA" id="ARBA00022692"/>
    </source>
</evidence>
<keyword evidence="5 7" id="KW-1133">Transmembrane helix</keyword>
<organism evidence="9 10">
    <name type="scientific">Armadillidium nasatum</name>
    <dbReference type="NCBI Taxonomy" id="96803"/>
    <lineage>
        <taxon>Eukaryota</taxon>
        <taxon>Metazoa</taxon>
        <taxon>Ecdysozoa</taxon>
        <taxon>Arthropoda</taxon>
        <taxon>Crustacea</taxon>
        <taxon>Multicrustacea</taxon>
        <taxon>Malacostraca</taxon>
        <taxon>Eumalacostraca</taxon>
        <taxon>Peracarida</taxon>
        <taxon>Isopoda</taxon>
        <taxon>Oniscidea</taxon>
        <taxon>Crinocheta</taxon>
        <taxon>Armadillidiidae</taxon>
        <taxon>Armadillidium</taxon>
    </lineage>
</organism>
<keyword evidence="3 7" id="KW-0812">Transmembrane</keyword>
<comment type="caution">
    <text evidence="9">The sequence shown here is derived from an EMBL/GenBank/DDBJ whole genome shotgun (WGS) entry which is preliminary data.</text>
</comment>
<evidence type="ECO:0000259" key="8">
    <source>
        <dbReference type="Pfam" id="PF01490"/>
    </source>
</evidence>
<evidence type="ECO:0000256" key="1">
    <source>
        <dbReference type="ARBA" id="ARBA00004141"/>
    </source>
</evidence>
<comment type="subcellular location">
    <subcellularLocation>
        <location evidence="1">Membrane</location>
        <topology evidence="1">Multi-pass membrane protein</topology>
    </subcellularLocation>
</comment>
<dbReference type="Proteomes" id="UP000326759">
    <property type="component" value="Unassembled WGS sequence"/>
</dbReference>
<keyword evidence="10" id="KW-1185">Reference proteome</keyword>
<dbReference type="InterPro" id="IPR013057">
    <property type="entry name" value="AA_transpt_TM"/>
</dbReference>
<evidence type="ECO:0000256" key="5">
    <source>
        <dbReference type="ARBA" id="ARBA00022989"/>
    </source>
</evidence>
<dbReference type="PANTHER" id="PTHR22950:SF646">
    <property type="entry name" value="SODIUM-COUPLED NEUTRAL AMINO ACID TRANSPORTER 10-RELATED"/>
    <property type="match status" value="1"/>
</dbReference>
<dbReference type="EMBL" id="SEYY01004652">
    <property type="protein sequence ID" value="KAB7503699.1"/>
    <property type="molecule type" value="Genomic_DNA"/>
</dbReference>
<evidence type="ECO:0000256" key="2">
    <source>
        <dbReference type="ARBA" id="ARBA00022448"/>
    </source>
</evidence>
<sequence length="364" mass="40364">MAGTLRHIINMANSIIGVSILSMPYCFKEAGLVLGIILILFSGFITKKTCMFLIKAAIMSRRRSYELLAFQVFGVTGKLLMELCMILFLVGICISFHVVMGDLAPAIAAKYMIIENSSSLRCTILVGMVLLVVLPLCLLRNIDSLASMSACSIGFYVFLNCIIFYMALPNLLDGSWFAKAKLFHFYSAFRVLPIMTLALSCQSNVFEIYDSIPDPDVIKMKSVVSQAVNICCALYIGVGFLGYVAFVDTDITGNVILKFPISNMTDCITIFFVFSLAISFPLMMFPCRTSIHSLVYKRGIRETTGTDLFENTQVSYDIVGNYMPETRFKGITVTVLILSLVLGILLPNIGKNFFLLLQLLMAHP</sequence>
<dbReference type="GO" id="GO:0016020">
    <property type="term" value="C:membrane"/>
    <property type="evidence" value="ECO:0007669"/>
    <property type="project" value="UniProtKB-SubCell"/>
</dbReference>
<feature type="transmembrane region" description="Helical" evidence="7">
    <location>
        <begin position="31"/>
        <end position="58"/>
    </location>
</feature>
<dbReference type="GO" id="GO:0015179">
    <property type="term" value="F:L-amino acid transmembrane transporter activity"/>
    <property type="evidence" value="ECO:0007669"/>
    <property type="project" value="TreeGrafter"/>
</dbReference>
<feature type="transmembrane region" description="Helical" evidence="7">
    <location>
        <begin position="79"/>
        <end position="98"/>
    </location>
</feature>
<dbReference type="OrthoDB" id="513400at2759"/>
<keyword evidence="4" id="KW-0029">Amino-acid transport</keyword>
<evidence type="ECO:0000256" key="6">
    <source>
        <dbReference type="ARBA" id="ARBA00023136"/>
    </source>
</evidence>
<feature type="transmembrane region" description="Helical" evidence="7">
    <location>
        <begin position="145"/>
        <end position="168"/>
    </location>
</feature>
<keyword evidence="6 7" id="KW-0472">Membrane</keyword>
<feature type="transmembrane region" description="Helical" evidence="7">
    <location>
        <begin position="118"/>
        <end position="138"/>
    </location>
</feature>
<evidence type="ECO:0000313" key="10">
    <source>
        <dbReference type="Proteomes" id="UP000326759"/>
    </source>
</evidence>
<feature type="transmembrane region" description="Helical" evidence="7">
    <location>
        <begin position="267"/>
        <end position="287"/>
    </location>
</feature>
<keyword evidence="2" id="KW-0813">Transport</keyword>
<accession>A0A5N5TBY6</accession>
<name>A0A5N5TBY6_9CRUS</name>
<evidence type="ECO:0000256" key="4">
    <source>
        <dbReference type="ARBA" id="ARBA00022970"/>
    </source>
</evidence>
<feature type="domain" description="Amino acid transporter transmembrane" evidence="8">
    <location>
        <begin position="4"/>
        <end position="351"/>
    </location>
</feature>
<proteinExistence type="predicted"/>
<evidence type="ECO:0000313" key="9">
    <source>
        <dbReference type="EMBL" id="KAB7503699.1"/>
    </source>
</evidence>
<reference evidence="9 10" key="1">
    <citation type="journal article" date="2019" name="PLoS Biol.">
        <title>Sex chromosomes control vertical transmission of feminizing Wolbachia symbionts in an isopod.</title>
        <authorList>
            <person name="Becking T."/>
            <person name="Chebbi M.A."/>
            <person name="Giraud I."/>
            <person name="Moumen B."/>
            <person name="Laverre T."/>
            <person name="Caubet Y."/>
            <person name="Peccoud J."/>
            <person name="Gilbert C."/>
            <person name="Cordaux R."/>
        </authorList>
    </citation>
    <scope>NUCLEOTIDE SEQUENCE [LARGE SCALE GENOMIC DNA]</scope>
    <source>
        <strain evidence="9">ANa2</strain>
        <tissue evidence="9">Whole body excluding digestive tract and cuticle</tissue>
    </source>
</reference>
<dbReference type="AlphaFoldDB" id="A0A5N5TBY6"/>
<feature type="transmembrane region" description="Helical" evidence="7">
    <location>
        <begin position="331"/>
        <end position="350"/>
    </location>
</feature>
<protein>
    <submittedName>
        <fullName evidence="9">Putative sodium-coupled neutral amino acid transporter 10</fullName>
    </submittedName>
</protein>